<protein>
    <submittedName>
        <fullName evidence="6">NAD(P)/FAD-dependent oxidoreductase</fullName>
    </submittedName>
</protein>
<comment type="caution">
    <text evidence="6">The sequence shown here is derived from an EMBL/GenBank/DDBJ whole genome shotgun (WGS) entry which is preliminary data.</text>
</comment>
<dbReference type="SUPFAM" id="SSF51905">
    <property type="entry name" value="FAD/NAD(P)-binding domain"/>
    <property type="match status" value="2"/>
</dbReference>
<keyword evidence="5" id="KW-0560">Oxidoreductase</keyword>
<reference evidence="7" key="1">
    <citation type="journal article" date="2019" name="Int. J. Syst. Evol. Microbiol.">
        <title>The Global Catalogue of Microorganisms (GCM) 10K type strain sequencing project: providing services to taxonomists for standard genome sequencing and annotation.</title>
        <authorList>
            <consortium name="The Broad Institute Genomics Platform"/>
            <consortium name="The Broad Institute Genome Sequencing Center for Infectious Disease"/>
            <person name="Wu L."/>
            <person name="Ma J."/>
        </authorList>
    </citation>
    <scope>NUCLEOTIDE SEQUENCE [LARGE SCALE GENOMIC DNA]</scope>
    <source>
        <strain evidence="7">JCM 11896</strain>
    </source>
</reference>
<organism evidence="6 7">
    <name type="scientific">Pseudonocardia kongjuensis</name>
    <dbReference type="NCBI Taxonomy" id="102227"/>
    <lineage>
        <taxon>Bacteria</taxon>
        <taxon>Bacillati</taxon>
        <taxon>Actinomycetota</taxon>
        <taxon>Actinomycetes</taxon>
        <taxon>Pseudonocardiales</taxon>
        <taxon>Pseudonocardiaceae</taxon>
        <taxon>Pseudonocardia</taxon>
    </lineage>
</organism>
<dbReference type="RefSeq" id="WP_344027183.1">
    <property type="nucleotide sequence ID" value="NZ_BAAAJK010000037.1"/>
</dbReference>
<evidence type="ECO:0000313" key="6">
    <source>
        <dbReference type="EMBL" id="GAA1398321.1"/>
    </source>
</evidence>
<evidence type="ECO:0000256" key="5">
    <source>
        <dbReference type="ARBA" id="ARBA00023002"/>
    </source>
</evidence>
<keyword evidence="2" id="KW-0285">Flavoprotein</keyword>
<evidence type="ECO:0000313" key="7">
    <source>
        <dbReference type="Proteomes" id="UP001501414"/>
    </source>
</evidence>
<sequence>MSTQTLPDVDAVVVGAGFAGLRTIHELRQLGLSMQVFEAGTDVGGTWYWNRYPEARTDTESWGYCLFFDRELYETWDWPERFPGQADVLAYLQHVADKHDMRKEIRFNTRVSGAWFDEATNLWTVRTEDGNELRSRFLITGLGWLGVAYKPPFPGADTFEGETYVTSQWPHEPVDFTGKRVAVIGTGATGIQTITGVARVAEHLTVFQRTPNYVLPSRNHALSEFQRTALKRDYDTIAKKTREHVFAFPMDAAGRLGSELSDEELEKVLERGWETGGFRYIFETVDDMLVDQRTNDAASEFVRRKIRTIVHDPETAELLCPTSHPIGGKRPPLGSFYYETYNRPNVSLVSVREDPIKEITPAGLRTGTAEYEFDVIIYATGFDAITGPLTNMNVHGTADRSLGEEWAGNARMHLGLTAAGYPNMFAILGPQAPFASHPPVIEAQVELTGKLIKHALDTGSERVEATEEATQGWSDLCDLILDATLIPQGMGDRPWFLGANVPGKKPSALCYLGGMAGYGAEVAKEVESGFPGYRFS</sequence>
<accession>A0ABP4ITE4</accession>
<evidence type="ECO:0000256" key="4">
    <source>
        <dbReference type="ARBA" id="ARBA00022857"/>
    </source>
</evidence>
<keyword evidence="3" id="KW-0274">FAD</keyword>
<evidence type="ECO:0000256" key="3">
    <source>
        <dbReference type="ARBA" id="ARBA00022827"/>
    </source>
</evidence>
<dbReference type="Gene3D" id="3.50.50.60">
    <property type="entry name" value="FAD/NAD(P)-binding domain"/>
    <property type="match status" value="2"/>
</dbReference>
<evidence type="ECO:0000256" key="2">
    <source>
        <dbReference type="ARBA" id="ARBA00022630"/>
    </source>
</evidence>
<dbReference type="PRINTS" id="PR00411">
    <property type="entry name" value="PNDRDTASEI"/>
</dbReference>
<evidence type="ECO:0000256" key="1">
    <source>
        <dbReference type="ARBA" id="ARBA00010139"/>
    </source>
</evidence>
<dbReference type="Pfam" id="PF00743">
    <property type="entry name" value="FMO-like"/>
    <property type="match status" value="1"/>
</dbReference>
<dbReference type="InterPro" id="IPR050775">
    <property type="entry name" value="FAD-binding_Monooxygenases"/>
</dbReference>
<comment type="similarity">
    <text evidence="1">Belongs to the FAD-binding monooxygenase family.</text>
</comment>
<dbReference type="InterPro" id="IPR036188">
    <property type="entry name" value="FAD/NAD-bd_sf"/>
</dbReference>
<dbReference type="Proteomes" id="UP001501414">
    <property type="component" value="Unassembled WGS sequence"/>
</dbReference>
<proteinExistence type="inferred from homology"/>
<name>A0ABP4ITE4_9PSEU</name>
<gene>
    <name evidence="6" type="ORF">GCM10009613_52370</name>
</gene>
<keyword evidence="4" id="KW-0521">NADP</keyword>
<dbReference type="PANTHER" id="PTHR43098:SF5">
    <property type="entry name" value="DUAL-FUNCTIONAL MONOOXYGENASE_METHYLTRANSFERASE PSOF"/>
    <property type="match status" value="1"/>
</dbReference>
<dbReference type="EMBL" id="BAAAJK010000037">
    <property type="protein sequence ID" value="GAA1398321.1"/>
    <property type="molecule type" value="Genomic_DNA"/>
</dbReference>
<dbReference type="InterPro" id="IPR020946">
    <property type="entry name" value="Flavin_mOase-like"/>
</dbReference>
<keyword evidence="7" id="KW-1185">Reference proteome</keyword>
<dbReference type="PANTHER" id="PTHR43098">
    <property type="entry name" value="L-ORNITHINE N(5)-MONOOXYGENASE-RELATED"/>
    <property type="match status" value="1"/>
</dbReference>